<accession>A0AAW2ZQ19</accession>
<organism evidence="3 4">
    <name type="scientific">Acrasis kona</name>
    <dbReference type="NCBI Taxonomy" id="1008807"/>
    <lineage>
        <taxon>Eukaryota</taxon>
        <taxon>Discoba</taxon>
        <taxon>Heterolobosea</taxon>
        <taxon>Tetramitia</taxon>
        <taxon>Eutetramitia</taxon>
        <taxon>Acrasidae</taxon>
        <taxon>Acrasis</taxon>
    </lineage>
</organism>
<reference evidence="3 4" key="1">
    <citation type="submission" date="2024-03" db="EMBL/GenBank/DDBJ databases">
        <title>The Acrasis kona genome and developmental transcriptomes reveal deep origins of eukaryotic multicellular pathways.</title>
        <authorList>
            <person name="Sheikh S."/>
            <person name="Fu C.-J."/>
            <person name="Brown M.W."/>
            <person name="Baldauf S.L."/>
        </authorList>
    </citation>
    <scope>NUCLEOTIDE SEQUENCE [LARGE SCALE GENOMIC DNA]</scope>
    <source>
        <strain evidence="3 4">ATCC MYA-3509</strain>
    </source>
</reference>
<dbReference type="InterPro" id="IPR043136">
    <property type="entry name" value="B30.2/SPRY_sf"/>
</dbReference>
<dbReference type="SUPFAM" id="SSF49899">
    <property type="entry name" value="Concanavalin A-like lectins/glucanases"/>
    <property type="match status" value="1"/>
</dbReference>
<dbReference type="PROSITE" id="PS50181">
    <property type="entry name" value="FBOX"/>
    <property type="match status" value="1"/>
</dbReference>
<dbReference type="AlphaFoldDB" id="A0AAW2ZQ19"/>
<gene>
    <name evidence="3" type="ORF">AKO1_004014</name>
</gene>
<dbReference type="InterPro" id="IPR013320">
    <property type="entry name" value="ConA-like_dom_sf"/>
</dbReference>
<dbReference type="Pfam" id="PF00646">
    <property type="entry name" value="F-box"/>
    <property type="match status" value="1"/>
</dbReference>
<keyword evidence="4" id="KW-1185">Reference proteome</keyword>
<dbReference type="InterPro" id="IPR001870">
    <property type="entry name" value="B30.2/SPRY"/>
</dbReference>
<sequence>MLTGRIISPNARKDGVYTIADLPRELLSLTIAFMSPKCVLNLSLTSREICSTCNSTWKKRVISLYKHQTDKEDIHKNYSKKIKGSKKYVNWKLLFFTLNPFQCKFDSKQKGVCIQVLDSVEDDAFMTSKSPEGLTARIHRVSNSGTTNHSVRTLKPLDPNCKHMFYYFELLVLHHHTMNMSIGISDRHFKLDMNFCGYCAIDKPDSVTWSLSSDGLLRNGRGTEGNPCTNLWYKYETGDRIGVLVNIRGNRLIFLKNGQKLNPLCELDLSGMLKTELYYPTVTMYHNEDQVQWVNDITIPFSLVYKLIHDANEDLQKPTKDHTMRKSDTEKNQCVIL</sequence>
<proteinExistence type="predicted"/>
<evidence type="ECO:0000313" key="3">
    <source>
        <dbReference type="EMBL" id="KAL0491514.1"/>
    </source>
</evidence>
<dbReference type="InterPro" id="IPR003877">
    <property type="entry name" value="SPRY_dom"/>
</dbReference>
<comment type="caution">
    <text evidence="3">The sequence shown here is derived from an EMBL/GenBank/DDBJ whole genome shotgun (WGS) entry which is preliminary data.</text>
</comment>
<dbReference type="Proteomes" id="UP001431209">
    <property type="component" value="Unassembled WGS sequence"/>
</dbReference>
<evidence type="ECO:0000259" key="2">
    <source>
        <dbReference type="PROSITE" id="PS50188"/>
    </source>
</evidence>
<dbReference type="InterPro" id="IPR036047">
    <property type="entry name" value="F-box-like_dom_sf"/>
</dbReference>
<evidence type="ECO:0000259" key="1">
    <source>
        <dbReference type="PROSITE" id="PS50181"/>
    </source>
</evidence>
<name>A0AAW2ZQ19_9EUKA</name>
<feature type="domain" description="B30.2/SPRY" evidence="2">
    <location>
        <begin position="83"/>
        <end position="301"/>
    </location>
</feature>
<dbReference type="PROSITE" id="PS50188">
    <property type="entry name" value="B302_SPRY"/>
    <property type="match status" value="1"/>
</dbReference>
<feature type="domain" description="F-box" evidence="1">
    <location>
        <begin position="16"/>
        <end position="60"/>
    </location>
</feature>
<dbReference type="EMBL" id="JAOPGA020001810">
    <property type="protein sequence ID" value="KAL0491514.1"/>
    <property type="molecule type" value="Genomic_DNA"/>
</dbReference>
<evidence type="ECO:0000313" key="4">
    <source>
        <dbReference type="Proteomes" id="UP001431209"/>
    </source>
</evidence>
<dbReference type="InterPro" id="IPR001810">
    <property type="entry name" value="F-box_dom"/>
</dbReference>
<protein>
    <submittedName>
        <fullName evidence="3">Fsn</fullName>
    </submittedName>
</protein>
<dbReference type="SUPFAM" id="SSF81383">
    <property type="entry name" value="F-box domain"/>
    <property type="match status" value="1"/>
</dbReference>
<dbReference type="Gene3D" id="2.60.120.920">
    <property type="match status" value="1"/>
</dbReference>
<dbReference type="Pfam" id="PF00622">
    <property type="entry name" value="SPRY"/>
    <property type="match status" value="1"/>
</dbReference>